<comment type="caution">
    <text evidence="1">The sequence shown here is derived from an EMBL/GenBank/DDBJ whole genome shotgun (WGS) entry which is preliminary data.</text>
</comment>
<sequence length="426" mass="48011">MSDVNSRCILAIGKTGNGKSFTGTIFGARDAEIGNDTKSKTEKVTFHNIGNGSFYVDTPGFDDSNEDKGDDETVHSIFRTMVNKKIRNITTILWFVMTDVRATASFKRQARFIESLAQFHDCNVWNNTIIVTKGNQIDQGPREAAKEIANEIYQKKYGQPVDSKEDLLAKTGDLKILLFESLEDNSIYVEGKFTSAKLNSYGVFKGSEPKQILAKYEALMKEHNKYPIPFIFKRVKCLKCPEETDPRIAVPKCHKEAELIHGNKKDVHLGKIIQKHTKDLAYYHPDSTESYHPSSKEWVHTGKPCGGETKQVMDNSAGAWTLRVVTIGNQTTLVAYRDLDAVKPRLPPDANLDIIAVSNLSKVKDVKIFMRNANMKLEKSLVLLFVRTAGKNGVRMDVKRFAHVVKRSELKVKGVSRRRMTGYLFV</sequence>
<reference evidence="1" key="1">
    <citation type="submission" date="2021-06" db="EMBL/GenBank/DDBJ databases">
        <authorList>
            <person name="Kallberg Y."/>
            <person name="Tangrot J."/>
            <person name="Rosling A."/>
        </authorList>
    </citation>
    <scope>NUCLEOTIDE SEQUENCE</scope>
    <source>
        <strain evidence="1">MT106</strain>
    </source>
</reference>
<keyword evidence="2" id="KW-1185">Reference proteome</keyword>
<evidence type="ECO:0000313" key="1">
    <source>
        <dbReference type="EMBL" id="CAG8630686.1"/>
    </source>
</evidence>
<accession>A0A9N9D8T9</accession>
<protein>
    <submittedName>
        <fullName evidence="1">11179_t:CDS:1</fullName>
    </submittedName>
</protein>
<gene>
    <name evidence="1" type="ORF">AGERDE_LOCUS10516</name>
</gene>
<dbReference type="SUPFAM" id="SSF52540">
    <property type="entry name" value="P-loop containing nucleoside triphosphate hydrolases"/>
    <property type="match status" value="1"/>
</dbReference>
<dbReference type="Gene3D" id="3.40.50.300">
    <property type="entry name" value="P-loop containing nucleotide triphosphate hydrolases"/>
    <property type="match status" value="1"/>
</dbReference>
<dbReference type="OrthoDB" id="8954335at2759"/>
<organism evidence="1 2">
    <name type="scientific">Ambispora gerdemannii</name>
    <dbReference type="NCBI Taxonomy" id="144530"/>
    <lineage>
        <taxon>Eukaryota</taxon>
        <taxon>Fungi</taxon>
        <taxon>Fungi incertae sedis</taxon>
        <taxon>Mucoromycota</taxon>
        <taxon>Glomeromycotina</taxon>
        <taxon>Glomeromycetes</taxon>
        <taxon>Archaeosporales</taxon>
        <taxon>Ambisporaceae</taxon>
        <taxon>Ambispora</taxon>
    </lineage>
</organism>
<dbReference type="InterPro" id="IPR027417">
    <property type="entry name" value="P-loop_NTPase"/>
</dbReference>
<dbReference type="Proteomes" id="UP000789831">
    <property type="component" value="Unassembled WGS sequence"/>
</dbReference>
<proteinExistence type="predicted"/>
<name>A0A9N9D8T9_9GLOM</name>
<dbReference type="EMBL" id="CAJVPL010003325">
    <property type="protein sequence ID" value="CAG8630686.1"/>
    <property type="molecule type" value="Genomic_DNA"/>
</dbReference>
<dbReference type="AlphaFoldDB" id="A0A9N9D8T9"/>
<evidence type="ECO:0000313" key="2">
    <source>
        <dbReference type="Proteomes" id="UP000789831"/>
    </source>
</evidence>